<dbReference type="Pfam" id="PF00378">
    <property type="entry name" value="ECH_1"/>
    <property type="match status" value="1"/>
</dbReference>
<reference evidence="4" key="1">
    <citation type="journal article" date="2019" name="Int. J. Syst. Evol. Microbiol.">
        <title>The Global Catalogue of Microorganisms (GCM) 10K type strain sequencing project: providing services to taxonomists for standard genome sequencing and annotation.</title>
        <authorList>
            <consortium name="The Broad Institute Genomics Platform"/>
            <consortium name="The Broad Institute Genome Sequencing Center for Infectious Disease"/>
            <person name="Wu L."/>
            <person name="Ma J."/>
        </authorList>
    </citation>
    <scope>NUCLEOTIDE SEQUENCE [LARGE SCALE GENOMIC DNA]</scope>
    <source>
        <strain evidence="4">JCM 17906</strain>
    </source>
</reference>
<proteinExistence type="inferred from homology"/>
<organism evidence="3 4">
    <name type="scientific">Pseudonocardia xishanensis</name>
    <dbReference type="NCBI Taxonomy" id="630995"/>
    <lineage>
        <taxon>Bacteria</taxon>
        <taxon>Bacillati</taxon>
        <taxon>Actinomycetota</taxon>
        <taxon>Actinomycetes</taxon>
        <taxon>Pseudonocardiales</taxon>
        <taxon>Pseudonocardiaceae</taxon>
        <taxon>Pseudonocardia</taxon>
    </lineage>
</organism>
<dbReference type="CDD" id="cd06558">
    <property type="entry name" value="crotonase-like"/>
    <property type="match status" value="1"/>
</dbReference>
<dbReference type="PROSITE" id="PS00166">
    <property type="entry name" value="ENOYL_COA_HYDRATASE"/>
    <property type="match status" value="1"/>
</dbReference>
<evidence type="ECO:0000256" key="1">
    <source>
        <dbReference type="ARBA" id="ARBA00005254"/>
    </source>
</evidence>
<dbReference type="PANTHER" id="PTHR11941:SF54">
    <property type="entry name" value="ENOYL-COA HYDRATASE, MITOCHONDRIAL"/>
    <property type="match status" value="1"/>
</dbReference>
<dbReference type="Gene3D" id="3.90.226.10">
    <property type="entry name" value="2-enoyl-CoA Hydratase, Chain A, domain 1"/>
    <property type="match status" value="1"/>
</dbReference>
<dbReference type="RefSeq" id="WP_345421122.1">
    <property type="nucleotide sequence ID" value="NZ_BAABGT010000063.1"/>
</dbReference>
<comment type="similarity">
    <text evidence="1 2">Belongs to the enoyl-CoA hydratase/isomerase family.</text>
</comment>
<dbReference type="EMBL" id="BAABGT010000063">
    <property type="protein sequence ID" value="GAA4550954.1"/>
    <property type="molecule type" value="Genomic_DNA"/>
</dbReference>
<protein>
    <submittedName>
        <fullName evidence="3">Enoyl-CoA hydratase/isomerase family protein</fullName>
    </submittedName>
</protein>
<comment type="caution">
    <text evidence="3">The sequence shown here is derived from an EMBL/GenBank/DDBJ whole genome shotgun (WGS) entry which is preliminary data.</text>
</comment>
<evidence type="ECO:0000313" key="3">
    <source>
        <dbReference type="EMBL" id="GAA4550954.1"/>
    </source>
</evidence>
<keyword evidence="4" id="KW-1185">Reference proteome</keyword>
<dbReference type="Proteomes" id="UP001501598">
    <property type="component" value="Unassembled WGS sequence"/>
</dbReference>
<gene>
    <name evidence="3" type="ORF">GCM10023175_41920</name>
</gene>
<dbReference type="PANTHER" id="PTHR11941">
    <property type="entry name" value="ENOYL-COA HYDRATASE-RELATED"/>
    <property type="match status" value="1"/>
</dbReference>
<dbReference type="InterPro" id="IPR001753">
    <property type="entry name" value="Enoyl-CoA_hydra/iso"/>
</dbReference>
<sequence length="261" mass="28319">MTTELDRNLVELQVTDGIALVRLNRPEQLNALSDALLRSLEATLEQVEADESVRAVVLTGTGEAFCAGADLSQLLERLDGRQDAILDFVRRAGRTFRRLETSRLPAVAAVNGTAVAGGFELILACDVVFAAPGVRMGDGHLRYGVLPGGGGAVRLERKIPPNAARRLLLTGDLEPAERFREWGLVEEVVPAVELVDRAVAFARRLATRSARGLAEAKRVATAAWDLPTEEALGLEYDTFADYVASDDLREGLRAFRDRARG</sequence>
<dbReference type="InterPro" id="IPR018376">
    <property type="entry name" value="Enoyl-CoA_hyd/isom_CS"/>
</dbReference>
<evidence type="ECO:0000256" key="2">
    <source>
        <dbReference type="RuleBase" id="RU003707"/>
    </source>
</evidence>
<evidence type="ECO:0000313" key="4">
    <source>
        <dbReference type="Proteomes" id="UP001501598"/>
    </source>
</evidence>
<accession>A0ABP8RXG4</accession>
<dbReference type="InterPro" id="IPR029045">
    <property type="entry name" value="ClpP/crotonase-like_dom_sf"/>
</dbReference>
<dbReference type="SUPFAM" id="SSF52096">
    <property type="entry name" value="ClpP/crotonase"/>
    <property type="match status" value="1"/>
</dbReference>
<name>A0ABP8RXG4_9PSEU</name>